<dbReference type="RefSeq" id="WP_093161299.1">
    <property type="nucleotide sequence ID" value="NZ_FNEK01000053.1"/>
</dbReference>
<reference evidence="2 3" key="1">
    <citation type="submission" date="2016-10" db="EMBL/GenBank/DDBJ databases">
        <authorList>
            <person name="de Groot N.N."/>
        </authorList>
    </citation>
    <scope>NUCLEOTIDE SEQUENCE [LARGE SCALE GENOMIC DNA]</scope>
    <source>
        <strain evidence="2 3">DSM 25294</strain>
    </source>
</reference>
<feature type="chain" id="PRO_5011632546" description="Complex I intermediate-associated protein 30 (CIA30)" evidence="1">
    <location>
        <begin position="26"/>
        <end position="256"/>
    </location>
</feature>
<keyword evidence="1" id="KW-0732">Signal</keyword>
<evidence type="ECO:0000313" key="2">
    <source>
        <dbReference type="EMBL" id="SDK77056.1"/>
    </source>
</evidence>
<keyword evidence="3" id="KW-1185">Reference proteome</keyword>
<proteinExistence type="predicted"/>
<name>A0A1G9ELQ8_9RHOB</name>
<organism evidence="2 3">
    <name type="scientific">Aliiruegeria lutimaris</name>
    <dbReference type="NCBI Taxonomy" id="571298"/>
    <lineage>
        <taxon>Bacteria</taxon>
        <taxon>Pseudomonadati</taxon>
        <taxon>Pseudomonadota</taxon>
        <taxon>Alphaproteobacteria</taxon>
        <taxon>Rhodobacterales</taxon>
        <taxon>Roseobacteraceae</taxon>
        <taxon>Aliiruegeria</taxon>
    </lineage>
</organism>
<dbReference type="Proteomes" id="UP000199382">
    <property type="component" value="Unassembled WGS sequence"/>
</dbReference>
<evidence type="ECO:0008006" key="4">
    <source>
        <dbReference type="Google" id="ProtNLM"/>
    </source>
</evidence>
<dbReference type="EMBL" id="FNEK01000053">
    <property type="protein sequence ID" value="SDK77056.1"/>
    <property type="molecule type" value="Genomic_DNA"/>
</dbReference>
<protein>
    <recommendedName>
        <fullName evidence="4">Complex I intermediate-associated protein 30 (CIA30)</fullName>
    </recommendedName>
</protein>
<accession>A0A1G9ELQ8</accession>
<evidence type="ECO:0000313" key="3">
    <source>
        <dbReference type="Proteomes" id="UP000199382"/>
    </source>
</evidence>
<evidence type="ECO:0000256" key="1">
    <source>
        <dbReference type="SAM" id="SignalP"/>
    </source>
</evidence>
<dbReference type="AlphaFoldDB" id="A0A1G9ELQ8"/>
<feature type="signal peptide" evidence="1">
    <location>
        <begin position="1"/>
        <end position="25"/>
    </location>
</feature>
<sequence length="256" mass="27181">MKSRLPGFRIAPVVMAISLAASALAASGETLQTSSVESRVLLGFDVPDAALAGFLPEGWKSVPFPKGPLAGADCVVSLVDRELEKGADGKPLDPPKSQSIGMLTLASNGGPPRVMVFRVYSSKPGEGAYGNSVQADTSFERMMRVDDSGAQKKSLAWRTVQADGGAFEVSLDFAPGMAAWVSEEVKPFSSVDPENYRIYRYDRLIELLSSTPLGKPLSGDVSVSVSIAELAEMFDGSESLVAIMDVPVYVLDVFLP</sequence>
<dbReference type="OrthoDB" id="7059801at2"/>
<gene>
    <name evidence="2" type="ORF">SAMN04488026_105322</name>
</gene>